<organism evidence="4 5">
    <name type="scientific">Streptomyces flavovirens</name>
    <dbReference type="NCBI Taxonomy" id="52258"/>
    <lineage>
        <taxon>Bacteria</taxon>
        <taxon>Bacillati</taxon>
        <taxon>Actinomycetota</taxon>
        <taxon>Actinomycetes</taxon>
        <taxon>Kitasatosporales</taxon>
        <taxon>Streptomycetaceae</taxon>
        <taxon>Streptomyces</taxon>
    </lineage>
</organism>
<proteinExistence type="predicted"/>
<protein>
    <submittedName>
        <fullName evidence="4">Restriction endonuclease</fullName>
        <ecNumber evidence="4">3.1.21.-</ecNumber>
    </submittedName>
</protein>
<evidence type="ECO:0000256" key="2">
    <source>
        <dbReference type="SAM" id="Phobius"/>
    </source>
</evidence>
<comment type="caution">
    <text evidence="4">The sequence shown here is derived from an EMBL/GenBank/DDBJ whole genome shotgun (WGS) entry which is preliminary data.</text>
</comment>
<accession>A0ABV8NDH6</accession>
<feature type="transmembrane region" description="Helical" evidence="2">
    <location>
        <begin position="210"/>
        <end position="229"/>
    </location>
</feature>
<feature type="domain" description="Restriction endonuclease type IV Mrr" evidence="3">
    <location>
        <begin position="25"/>
        <end position="118"/>
    </location>
</feature>
<sequence length="307" mass="33186">MTSEKTIRAGEPSRPRMPERRAVRSWQDAEHNAAAWMRYWGYLDARAKPGGADGGIDVWSARALGQVKYQAAAVGRPDLQRLFGARGRMRDRRLFFFTGSSYAAPAVGYALENDIALFVYGLDGSMEAHNAPARRVVEAARTAEATPGPEPVRSPPTTVPAPSARPHAVMATPPKKRHPGTSRLLLGLFLAAVAVFLPGSASFSPQPDRPLATAALLVIPCCLLVWGAVTRSSRRFWPTGLSLFLLDLPVAWAVNAQLWQGDASDLLLPTVPAVLCVATAALLLRWDARQRSGDRETGPHPKSGSRP</sequence>
<dbReference type="RefSeq" id="WP_307817501.1">
    <property type="nucleotide sequence ID" value="NZ_BAAAYA010000012.1"/>
</dbReference>
<dbReference type="InterPro" id="IPR011335">
    <property type="entry name" value="Restrct_endonuc-II-like"/>
</dbReference>
<feature type="region of interest" description="Disordered" evidence="1">
    <location>
        <begin position="141"/>
        <end position="177"/>
    </location>
</feature>
<dbReference type="InterPro" id="IPR007560">
    <property type="entry name" value="Restrct_endonuc_IV_Mrr"/>
</dbReference>
<dbReference type="EC" id="3.1.21.-" evidence="4"/>
<evidence type="ECO:0000313" key="5">
    <source>
        <dbReference type="Proteomes" id="UP001595871"/>
    </source>
</evidence>
<name>A0ABV8NDH6_9ACTN</name>
<feature type="compositionally biased region" description="Pro residues" evidence="1">
    <location>
        <begin position="148"/>
        <end position="159"/>
    </location>
</feature>
<dbReference type="Proteomes" id="UP001595871">
    <property type="component" value="Unassembled WGS sequence"/>
</dbReference>
<dbReference type="GO" id="GO:0004519">
    <property type="term" value="F:endonuclease activity"/>
    <property type="evidence" value="ECO:0007669"/>
    <property type="project" value="UniProtKB-KW"/>
</dbReference>
<feature type="region of interest" description="Disordered" evidence="1">
    <location>
        <begin position="1"/>
        <end position="24"/>
    </location>
</feature>
<feature type="transmembrane region" description="Helical" evidence="2">
    <location>
        <begin position="184"/>
        <end position="204"/>
    </location>
</feature>
<keyword evidence="4" id="KW-0255">Endonuclease</keyword>
<dbReference type="SUPFAM" id="SSF52980">
    <property type="entry name" value="Restriction endonuclease-like"/>
    <property type="match status" value="1"/>
</dbReference>
<keyword evidence="2" id="KW-0472">Membrane</keyword>
<dbReference type="Pfam" id="PF04471">
    <property type="entry name" value="Mrr_cat"/>
    <property type="match status" value="1"/>
</dbReference>
<keyword evidence="2" id="KW-0812">Transmembrane</keyword>
<feature type="transmembrane region" description="Helical" evidence="2">
    <location>
        <begin position="236"/>
        <end position="254"/>
    </location>
</feature>
<gene>
    <name evidence="4" type="ORF">ACFO3R_33930</name>
</gene>
<keyword evidence="4" id="KW-0540">Nuclease</keyword>
<evidence type="ECO:0000259" key="3">
    <source>
        <dbReference type="Pfam" id="PF04471"/>
    </source>
</evidence>
<dbReference type="GO" id="GO:0016787">
    <property type="term" value="F:hydrolase activity"/>
    <property type="evidence" value="ECO:0007669"/>
    <property type="project" value="UniProtKB-KW"/>
</dbReference>
<reference evidence="5" key="1">
    <citation type="journal article" date="2019" name="Int. J. Syst. Evol. Microbiol.">
        <title>The Global Catalogue of Microorganisms (GCM) 10K type strain sequencing project: providing services to taxonomists for standard genome sequencing and annotation.</title>
        <authorList>
            <consortium name="The Broad Institute Genomics Platform"/>
            <consortium name="The Broad Institute Genome Sequencing Center for Infectious Disease"/>
            <person name="Wu L."/>
            <person name="Ma J."/>
        </authorList>
    </citation>
    <scope>NUCLEOTIDE SEQUENCE [LARGE SCALE GENOMIC DNA]</scope>
    <source>
        <strain evidence="5">CCM 3243</strain>
    </source>
</reference>
<keyword evidence="2" id="KW-1133">Transmembrane helix</keyword>
<dbReference type="EMBL" id="JBHSCF010000067">
    <property type="protein sequence ID" value="MFC4191337.1"/>
    <property type="molecule type" value="Genomic_DNA"/>
</dbReference>
<evidence type="ECO:0000256" key="1">
    <source>
        <dbReference type="SAM" id="MobiDB-lite"/>
    </source>
</evidence>
<keyword evidence="5" id="KW-1185">Reference proteome</keyword>
<evidence type="ECO:0000313" key="4">
    <source>
        <dbReference type="EMBL" id="MFC4191337.1"/>
    </source>
</evidence>
<keyword evidence="4" id="KW-0378">Hydrolase</keyword>
<feature type="transmembrane region" description="Helical" evidence="2">
    <location>
        <begin position="266"/>
        <end position="286"/>
    </location>
</feature>